<dbReference type="PIRSF" id="PIRSF001024">
    <property type="entry name" value="Alph-amyl_fung"/>
    <property type="match status" value="1"/>
</dbReference>
<feature type="active site" description="Nucleophile" evidence="13">
    <location>
        <position position="93"/>
    </location>
</feature>
<feature type="binding site" evidence="17">
    <location>
        <position position="121"/>
    </location>
    <ligand>
        <name>substrate</name>
    </ligand>
</feature>
<keyword evidence="9 16" id="KW-1015">Disulfide bond</keyword>
<keyword evidence="12" id="KW-0326">Glycosidase</keyword>
<keyword evidence="8 15" id="KW-0106">Calcium</keyword>
<feature type="binding site" evidence="15">
    <location>
        <position position="7"/>
    </location>
    <ligand>
        <name>Ca(2+)</name>
        <dbReference type="ChEBI" id="CHEBI:29108"/>
        <label>1</label>
    </ligand>
</feature>
<evidence type="ECO:0000256" key="6">
    <source>
        <dbReference type="ARBA" id="ARBA00022729"/>
    </source>
</evidence>
<keyword evidence="6" id="KW-0732">Signal</keyword>
<feature type="binding site" evidence="17">
    <location>
        <position position="8"/>
    </location>
    <ligand>
        <name>substrate</name>
    </ligand>
</feature>
<dbReference type="AlphaFoldDB" id="A0A9P8LDP2"/>
<feature type="disulfide bond" evidence="16">
    <location>
        <begin position="37"/>
        <end position="51"/>
    </location>
</feature>
<comment type="similarity">
    <text evidence="3">Belongs to the glycosyl hydrolase 13 family.</text>
</comment>
<dbReference type="EC" id="3.2.1.1" evidence="4"/>
<dbReference type="SUPFAM" id="SSF51445">
    <property type="entry name" value="(Trans)glycosidases"/>
    <property type="match status" value="1"/>
</dbReference>
<dbReference type="InterPro" id="IPR017853">
    <property type="entry name" value="GH"/>
</dbReference>
<evidence type="ECO:0000256" key="12">
    <source>
        <dbReference type="ARBA" id="ARBA00023295"/>
    </source>
</evidence>
<evidence type="ECO:0000256" key="4">
    <source>
        <dbReference type="ARBA" id="ARBA00012595"/>
    </source>
</evidence>
<dbReference type="InterPro" id="IPR015340">
    <property type="entry name" value="A_amylase_C_dom"/>
</dbReference>
<feature type="binding site" evidence="15">
    <location>
        <position position="49"/>
    </location>
    <ligand>
        <name>Ca(2+)</name>
        <dbReference type="ChEBI" id="CHEBI:29108"/>
        <label>1</label>
    </ligand>
</feature>
<feature type="active site" description="Proton donor" evidence="13">
    <location>
        <position position="117"/>
    </location>
</feature>
<keyword evidence="10" id="KW-0325">Glycoprotein</keyword>
<dbReference type="GO" id="GO:0005509">
    <property type="term" value="F:calcium ion binding"/>
    <property type="evidence" value="ECO:0007669"/>
    <property type="project" value="InterPro"/>
</dbReference>
<keyword evidence="5 15" id="KW-0479">Metal-binding</keyword>
<reference evidence="19" key="1">
    <citation type="submission" date="2021-03" db="EMBL/GenBank/DDBJ databases">
        <title>Comparative genomics and phylogenomic investigation of the class Geoglossomycetes provide insights into ecological specialization and systematics.</title>
        <authorList>
            <person name="Melie T."/>
            <person name="Pirro S."/>
            <person name="Miller A.N."/>
            <person name="Quandt A."/>
        </authorList>
    </citation>
    <scope>NUCLEOTIDE SEQUENCE</scope>
    <source>
        <strain evidence="19">CAQ_001_2017</strain>
    </source>
</reference>
<evidence type="ECO:0000313" key="20">
    <source>
        <dbReference type="Proteomes" id="UP000750711"/>
    </source>
</evidence>
<feature type="binding site" evidence="17">
    <location>
        <position position="226"/>
    </location>
    <ligand>
        <name>substrate</name>
    </ligand>
</feature>
<dbReference type="GO" id="GO:0004556">
    <property type="term" value="F:alpha-amylase activity"/>
    <property type="evidence" value="ECO:0007669"/>
    <property type="project" value="UniProtKB-EC"/>
</dbReference>
<evidence type="ECO:0000256" key="2">
    <source>
        <dbReference type="ARBA" id="ARBA00001913"/>
    </source>
</evidence>
<dbReference type="EMBL" id="JAGHQM010000400">
    <property type="protein sequence ID" value="KAH0562159.1"/>
    <property type="molecule type" value="Genomic_DNA"/>
</dbReference>
<proteinExistence type="inferred from homology"/>
<protein>
    <recommendedName>
        <fullName evidence="4">alpha-amylase</fullName>
        <ecNumber evidence="4">3.2.1.1</ecNumber>
    </recommendedName>
</protein>
<evidence type="ECO:0000256" key="13">
    <source>
        <dbReference type="PIRSR" id="PIRSR001024-1"/>
    </source>
</evidence>
<feature type="binding site" evidence="15">
    <location>
        <position position="117"/>
    </location>
    <ligand>
        <name>Ca(2+)</name>
        <dbReference type="ChEBI" id="CHEBI:29108"/>
        <label>2</label>
    </ligand>
</feature>
<evidence type="ECO:0000256" key="1">
    <source>
        <dbReference type="ARBA" id="ARBA00000548"/>
    </source>
</evidence>
<evidence type="ECO:0000259" key="18">
    <source>
        <dbReference type="SMART" id="SM00642"/>
    </source>
</evidence>
<dbReference type="InterPro" id="IPR013780">
    <property type="entry name" value="Glyco_hydro_b"/>
</dbReference>
<feature type="binding site" evidence="17">
    <location>
        <position position="186"/>
    </location>
    <ligand>
        <name>substrate</name>
    </ligand>
</feature>
<dbReference type="GO" id="GO:0016052">
    <property type="term" value="P:carbohydrate catabolic process"/>
    <property type="evidence" value="ECO:0007669"/>
    <property type="project" value="InterPro"/>
</dbReference>
<comment type="caution">
    <text evidence="19">The sequence shown here is derived from an EMBL/GenBank/DDBJ whole genome shotgun (WGS) entry which is preliminary data.</text>
</comment>
<evidence type="ECO:0000256" key="17">
    <source>
        <dbReference type="PIRSR" id="PIRSR001024-5"/>
    </source>
</evidence>
<comment type="cofactor">
    <cofactor evidence="2">
        <name>Ca(2+)</name>
        <dbReference type="ChEBI" id="CHEBI:29108"/>
    </cofactor>
</comment>
<sequence>MVDVVVNHVGYAGAPETVDYSGLAKPFDGAHWFHPYCPIRNYDNQTEVEQCWLGDHHVSLPDINTRLPAVQSFFRHWISDLVANYSIDGLRIDTVKHVQKGFWKGFNDAAGVYCLGEALHGDQTLGSPKAPLLFPHELMRQYRYYALLRAFTPPDGDMGELVRMMWEVQARCRDTSLLGTFSENHDQPRFPHFTSDMALQLRLTPYTLVYQGQEQHFRGSSDPSNREPLWPTEYRTTTPLYQHISILNRLRRHAILSQPSPGIHARTRSIMLYADRTTLVVRKADLVAVYSNRGEGSGRRFVSRIAGVAAPGSTLVDVLRCGVEIVDAGGAFSLVVDSGLPKVSQKLQPPGFRVLTPTLRHAQAFYPAFRLQGSGICGY</sequence>
<dbReference type="Proteomes" id="UP000750711">
    <property type="component" value="Unassembled WGS sequence"/>
</dbReference>
<dbReference type="InterPro" id="IPR006047">
    <property type="entry name" value="GH13_cat_dom"/>
</dbReference>
<keyword evidence="11" id="KW-0119">Carbohydrate metabolism</keyword>
<evidence type="ECO:0000256" key="5">
    <source>
        <dbReference type="ARBA" id="ARBA00022723"/>
    </source>
</evidence>
<dbReference type="SMART" id="SM00642">
    <property type="entry name" value="Aamy"/>
    <property type="match status" value="1"/>
</dbReference>
<gene>
    <name evidence="19" type="ORF">GP486_003145</name>
</gene>
<feature type="binding site" evidence="15">
    <location>
        <position position="62"/>
    </location>
    <ligand>
        <name>Ca(2+)</name>
        <dbReference type="ChEBI" id="CHEBI:29108"/>
        <label>1</label>
    </ligand>
</feature>
<feature type="domain" description="Glycosyl hydrolase family 13 catalytic" evidence="18">
    <location>
        <begin position="1"/>
        <end position="251"/>
    </location>
</feature>
<evidence type="ECO:0000256" key="9">
    <source>
        <dbReference type="ARBA" id="ARBA00023157"/>
    </source>
</evidence>
<evidence type="ECO:0000313" key="19">
    <source>
        <dbReference type="EMBL" id="KAH0562159.1"/>
    </source>
</evidence>
<evidence type="ECO:0000256" key="14">
    <source>
        <dbReference type="PIRSR" id="PIRSR001024-2"/>
    </source>
</evidence>
<dbReference type="Gene3D" id="2.60.40.1180">
    <property type="entry name" value="Golgi alpha-mannosidase II"/>
    <property type="match status" value="1"/>
</dbReference>
<dbReference type="SUPFAM" id="SSF51011">
    <property type="entry name" value="Glycosyl hydrolase domain"/>
    <property type="match status" value="1"/>
</dbReference>
<evidence type="ECO:0000256" key="16">
    <source>
        <dbReference type="PIRSR" id="PIRSR001024-4"/>
    </source>
</evidence>
<evidence type="ECO:0000256" key="15">
    <source>
        <dbReference type="PIRSR" id="PIRSR001024-3"/>
    </source>
</evidence>
<feature type="binding site" evidence="17">
    <location>
        <position position="91"/>
    </location>
    <ligand>
        <name>substrate</name>
    </ligand>
</feature>
<feature type="binding site" evidence="15">
    <location>
        <position position="97"/>
    </location>
    <ligand>
        <name>Ca(2+)</name>
        <dbReference type="ChEBI" id="CHEBI:29108"/>
        <label>1</label>
    </ligand>
</feature>
<dbReference type="Gene3D" id="3.20.20.80">
    <property type="entry name" value="Glycosidases"/>
    <property type="match status" value="1"/>
</dbReference>
<evidence type="ECO:0000256" key="7">
    <source>
        <dbReference type="ARBA" id="ARBA00022801"/>
    </source>
</evidence>
<keyword evidence="7" id="KW-0378">Hydrolase</keyword>
<dbReference type="Pfam" id="PF00128">
    <property type="entry name" value="Alpha-amylase"/>
    <property type="match status" value="1"/>
</dbReference>
<evidence type="ECO:0000256" key="3">
    <source>
        <dbReference type="ARBA" id="ARBA00008061"/>
    </source>
</evidence>
<dbReference type="Pfam" id="PF09260">
    <property type="entry name" value="A_amylase_dom_C"/>
    <property type="match status" value="1"/>
</dbReference>
<evidence type="ECO:0000256" key="8">
    <source>
        <dbReference type="ARBA" id="ARBA00022837"/>
    </source>
</evidence>
<evidence type="ECO:0000256" key="10">
    <source>
        <dbReference type="ARBA" id="ARBA00023180"/>
    </source>
</evidence>
<name>A0A9P8LDP2_9PEZI</name>
<dbReference type="PANTHER" id="PTHR10357">
    <property type="entry name" value="ALPHA-AMYLASE FAMILY MEMBER"/>
    <property type="match status" value="1"/>
</dbReference>
<feature type="binding site" evidence="15">
    <location>
        <position position="93"/>
    </location>
    <ligand>
        <name>Ca(2+)</name>
        <dbReference type="ChEBI" id="CHEBI:29108"/>
        <label>2</label>
    </ligand>
</feature>
<dbReference type="PANTHER" id="PTHR10357:SF215">
    <property type="entry name" value="ALPHA-AMYLASE 1"/>
    <property type="match status" value="1"/>
</dbReference>
<evidence type="ECO:0000256" key="11">
    <source>
        <dbReference type="ARBA" id="ARBA00023277"/>
    </source>
</evidence>
<dbReference type="InterPro" id="IPR013777">
    <property type="entry name" value="A-amylase-like"/>
</dbReference>
<feature type="site" description="Transition state stabilizer" evidence="14">
    <location>
        <position position="186"/>
    </location>
</feature>
<comment type="catalytic activity">
    <reaction evidence="1">
        <text>Endohydrolysis of (1-&gt;4)-alpha-D-glucosidic linkages in polysaccharides containing three or more (1-&gt;4)-alpha-linked D-glucose units.</text>
        <dbReference type="EC" id="3.2.1.1"/>
    </reaction>
</comment>
<keyword evidence="20" id="KW-1185">Reference proteome</keyword>
<accession>A0A9P8LDP2</accession>
<organism evidence="19 20">
    <name type="scientific">Trichoglossum hirsutum</name>
    <dbReference type="NCBI Taxonomy" id="265104"/>
    <lineage>
        <taxon>Eukaryota</taxon>
        <taxon>Fungi</taxon>
        <taxon>Dikarya</taxon>
        <taxon>Ascomycota</taxon>
        <taxon>Pezizomycotina</taxon>
        <taxon>Geoglossomycetes</taxon>
        <taxon>Geoglossales</taxon>
        <taxon>Geoglossaceae</taxon>
        <taxon>Trichoglossum</taxon>
    </lineage>
</organism>